<keyword evidence="2" id="KW-1185">Reference proteome</keyword>
<evidence type="ECO:0008006" key="3">
    <source>
        <dbReference type="Google" id="ProtNLM"/>
    </source>
</evidence>
<dbReference type="PANTHER" id="PTHR34475:SF1">
    <property type="entry name" value="CYTOSKELETON PROTEIN RODZ"/>
    <property type="match status" value="1"/>
</dbReference>
<dbReference type="RefSeq" id="WP_066763722.1">
    <property type="nucleotide sequence ID" value="NZ_BMIO01000008.1"/>
</dbReference>
<proteinExistence type="predicted"/>
<evidence type="ECO:0000313" key="2">
    <source>
        <dbReference type="Proteomes" id="UP000598997"/>
    </source>
</evidence>
<accession>A0A917DNG6</accession>
<dbReference type="PANTHER" id="PTHR34475">
    <property type="match status" value="1"/>
</dbReference>
<protein>
    <recommendedName>
        <fullName evidence="3">HTH cro/C1-type domain-containing protein</fullName>
    </recommendedName>
</protein>
<comment type="caution">
    <text evidence="1">The sequence shown here is derived from an EMBL/GenBank/DDBJ whole genome shotgun (WGS) entry which is preliminary data.</text>
</comment>
<dbReference type="OrthoDB" id="9790252at2"/>
<reference evidence="1 2" key="1">
    <citation type="journal article" date="2014" name="Int. J. Syst. Evol. Microbiol.">
        <title>Complete genome sequence of Corynebacterium casei LMG S-19264T (=DSM 44701T), isolated from a smear-ripened cheese.</title>
        <authorList>
            <consortium name="US DOE Joint Genome Institute (JGI-PGF)"/>
            <person name="Walter F."/>
            <person name="Albersmeier A."/>
            <person name="Kalinowski J."/>
            <person name="Ruckert C."/>
        </authorList>
    </citation>
    <scope>NUCLEOTIDE SEQUENCE [LARGE SCALE GENOMIC DNA]</scope>
    <source>
        <strain evidence="1 2">CGMCC 1.15358</strain>
    </source>
</reference>
<dbReference type="GO" id="GO:0003677">
    <property type="term" value="F:DNA binding"/>
    <property type="evidence" value="ECO:0007669"/>
    <property type="project" value="InterPro"/>
</dbReference>
<sequence length="116" mass="12477">MDGRTGQVGTILSEARLRQGLTLADIASSTKVSTRYLKALEHDAFSELPSKIHALGFARAFANCVCIDADEIADAVRACLNKSGDGQGASDIRHERKRRGRPVANMIGAARSFFSL</sequence>
<name>A0A917DNG6_9SPHN</name>
<evidence type="ECO:0000313" key="1">
    <source>
        <dbReference type="EMBL" id="GGD50943.1"/>
    </source>
</evidence>
<dbReference type="Gene3D" id="1.10.260.40">
    <property type="entry name" value="lambda repressor-like DNA-binding domains"/>
    <property type="match status" value="1"/>
</dbReference>
<dbReference type="EMBL" id="BMIO01000008">
    <property type="protein sequence ID" value="GGD50943.1"/>
    <property type="molecule type" value="Genomic_DNA"/>
</dbReference>
<organism evidence="1 2">
    <name type="scientific">Croceicoccus pelagius</name>
    <dbReference type="NCBI Taxonomy" id="1703341"/>
    <lineage>
        <taxon>Bacteria</taxon>
        <taxon>Pseudomonadati</taxon>
        <taxon>Pseudomonadota</taxon>
        <taxon>Alphaproteobacteria</taxon>
        <taxon>Sphingomonadales</taxon>
        <taxon>Erythrobacteraceae</taxon>
        <taxon>Croceicoccus</taxon>
    </lineage>
</organism>
<dbReference type="InterPro" id="IPR050400">
    <property type="entry name" value="Bact_Cytoskel_RodZ"/>
</dbReference>
<dbReference type="InterPro" id="IPR010982">
    <property type="entry name" value="Lambda_DNA-bd_dom_sf"/>
</dbReference>
<dbReference type="SUPFAM" id="SSF47413">
    <property type="entry name" value="lambda repressor-like DNA-binding domains"/>
    <property type="match status" value="1"/>
</dbReference>
<dbReference type="Proteomes" id="UP000598997">
    <property type="component" value="Unassembled WGS sequence"/>
</dbReference>
<gene>
    <name evidence="1" type="ORF">GCM10010989_26410</name>
</gene>
<dbReference type="AlphaFoldDB" id="A0A917DNG6"/>
<dbReference type="Pfam" id="PF13413">
    <property type="entry name" value="HTH_25"/>
    <property type="match status" value="1"/>
</dbReference>